<evidence type="ECO:0000256" key="1">
    <source>
        <dbReference type="SAM" id="MobiDB-lite"/>
    </source>
</evidence>
<feature type="region of interest" description="Disordered" evidence="1">
    <location>
        <begin position="279"/>
        <end position="314"/>
    </location>
</feature>
<proteinExistence type="predicted"/>
<dbReference type="Pfam" id="PF13409">
    <property type="entry name" value="GST_N_2"/>
    <property type="match status" value="1"/>
</dbReference>
<keyword evidence="4" id="KW-1185">Reference proteome</keyword>
<dbReference type="PROSITE" id="PS50404">
    <property type="entry name" value="GST_NTER"/>
    <property type="match status" value="1"/>
</dbReference>
<dbReference type="Gene3D" id="1.20.1050.10">
    <property type="match status" value="1"/>
</dbReference>
<evidence type="ECO:0000313" key="4">
    <source>
        <dbReference type="Proteomes" id="UP001280581"/>
    </source>
</evidence>
<dbReference type="InterPro" id="IPR004045">
    <property type="entry name" value="Glutathione_S-Trfase_N"/>
</dbReference>
<comment type="caution">
    <text evidence="3">The sequence shown here is derived from an EMBL/GenBank/DDBJ whole genome shotgun (WGS) entry which is preliminary data.</text>
</comment>
<dbReference type="InterPro" id="IPR054416">
    <property type="entry name" value="GST_UstS-like_C"/>
</dbReference>
<reference evidence="3 4" key="1">
    <citation type="submission" date="2021-02" db="EMBL/GenBank/DDBJ databases">
        <title>Genome assembly of Pseudopithomyces chartarum.</title>
        <authorList>
            <person name="Jauregui R."/>
            <person name="Singh J."/>
            <person name="Voisey C."/>
        </authorList>
    </citation>
    <scope>NUCLEOTIDE SEQUENCE [LARGE SCALE GENOMIC DNA]</scope>
    <source>
        <strain evidence="3 4">AGR01</strain>
    </source>
</reference>
<evidence type="ECO:0000259" key="2">
    <source>
        <dbReference type="PROSITE" id="PS50404"/>
    </source>
</evidence>
<feature type="domain" description="GST N-terminal" evidence="2">
    <location>
        <begin position="9"/>
        <end position="100"/>
    </location>
</feature>
<protein>
    <recommendedName>
        <fullName evidence="2">GST N-terminal domain-containing protein</fullName>
    </recommendedName>
</protein>
<name>A0AAN6RIM0_9PLEO</name>
<dbReference type="Gene3D" id="3.40.30.10">
    <property type="entry name" value="Glutaredoxin"/>
    <property type="match status" value="1"/>
</dbReference>
<organism evidence="3 4">
    <name type="scientific">Pseudopithomyces chartarum</name>
    <dbReference type="NCBI Taxonomy" id="1892770"/>
    <lineage>
        <taxon>Eukaryota</taxon>
        <taxon>Fungi</taxon>
        <taxon>Dikarya</taxon>
        <taxon>Ascomycota</taxon>
        <taxon>Pezizomycotina</taxon>
        <taxon>Dothideomycetes</taxon>
        <taxon>Pleosporomycetidae</taxon>
        <taxon>Pleosporales</taxon>
        <taxon>Massarineae</taxon>
        <taxon>Didymosphaeriaceae</taxon>
        <taxon>Pseudopithomyces</taxon>
    </lineage>
</organism>
<evidence type="ECO:0000313" key="3">
    <source>
        <dbReference type="EMBL" id="KAK3213773.1"/>
    </source>
</evidence>
<dbReference type="AlphaFoldDB" id="A0AAN6RIM0"/>
<accession>A0AAN6RIM0</accession>
<sequence length="314" mass="34692">MSLPILYDISSPKQPRSYAPNPSKARLALNFKQVAFSTEWVDLLHIETVRKGLQCLPTRKLDDGSDFYTLPMLHIPSTNTTIGDSFDIATYLDESFPDSGAGQLFPPGSQGKWQGYKSPAEDTPFFAPITTNTGAASKYAAYAKFNLHVDATFSAAMIGYGQYLPFNPETENAVKAQMCKRAHLNSWDDLSIAGEAREALRTPFMENLRGVAECFEGGGVYLEGSRACYADLILGGWLNMLSVLMPEDEWNDFRTWHGGVFASLHDELQAKYFLQPAATPGQVEEKEPVKSRSGSQGPTVFLREQQSEMSTSCP</sequence>
<dbReference type="SUPFAM" id="SSF52833">
    <property type="entry name" value="Thioredoxin-like"/>
    <property type="match status" value="1"/>
</dbReference>
<dbReference type="EMBL" id="WVTA01000004">
    <property type="protein sequence ID" value="KAK3213773.1"/>
    <property type="molecule type" value="Genomic_DNA"/>
</dbReference>
<dbReference type="Proteomes" id="UP001280581">
    <property type="component" value="Unassembled WGS sequence"/>
</dbReference>
<dbReference type="Pfam" id="PF22041">
    <property type="entry name" value="GST_C_7"/>
    <property type="match status" value="1"/>
</dbReference>
<gene>
    <name evidence="3" type="ORF">GRF29_28g928401</name>
</gene>
<dbReference type="InterPro" id="IPR036249">
    <property type="entry name" value="Thioredoxin-like_sf"/>
</dbReference>